<evidence type="ECO:0000256" key="6">
    <source>
        <dbReference type="SAM" id="MobiDB-lite"/>
    </source>
</evidence>
<evidence type="ECO:0000256" key="2">
    <source>
        <dbReference type="ARBA" id="ARBA00022692"/>
    </source>
</evidence>
<evidence type="ECO:0000256" key="1">
    <source>
        <dbReference type="ARBA" id="ARBA00004167"/>
    </source>
</evidence>
<dbReference type="Gene3D" id="1.10.287.110">
    <property type="entry name" value="DnaJ domain"/>
    <property type="match status" value="1"/>
</dbReference>
<accession>A0A4S2GYM2</accession>
<protein>
    <recommendedName>
        <fullName evidence="7">J domain-containing protein</fullName>
    </recommendedName>
</protein>
<name>A0A4S2GYM2_9PROT</name>
<evidence type="ECO:0000256" key="4">
    <source>
        <dbReference type="ARBA" id="ARBA00023136"/>
    </source>
</evidence>
<dbReference type="InterPro" id="IPR001623">
    <property type="entry name" value="DnaJ_domain"/>
</dbReference>
<keyword evidence="2" id="KW-0812">Transmembrane</keyword>
<dbReference type="SMART" id="SM00271">
    <property type="entry name" value="DnaJ"/>
    <property type="match status" value="1"/>
</dbReference>
<dbReference type="InterPro" id="IPR036869">
    <property type="entry name" value="J_dom_sf"/>
</dbReference>
<evidence type="ECO:0000313" key="9">
    <source>
        <dbReference type="Proteomes" id="UP000308054"/>
    </source>
</evidence>
<dbReference type="PANTHER" id="PTHR12763:SF28">
    <property type="entry name" value="GEO10507P1-RELATED"/>
    <property type="match status" value="1"/>
</dbReference>
<dbReference type="Pfam" id="PF00226">
    <property type="entry name" value="DnaJ"/>
    <property type="match status" value="1"/>
</dbReference>
<gene>
    <name evidence="8" type="ORF">E5163_12675</name>
</gene>
<dbReference type="CDD" id="cd06257">
    <property type="entry name" value="DnaJ"/>
    <property type="match status" value="1"/>
</dbReference>
<comment type="similarity">
    <text evidence="5">Belongs to the TIM14 family.</text>
</comment>
<dbReference type="PROSITE" id="PS50076">
    <property type="entry name" value="DNAJ_2"/>
    <property type="match status" value="1"/>
</dbReference>
<dbReference type="SUPFAM" id="SSF46565">
    <property type="entry name" value="Chaperone J-domain"/>
    <property type="match status" value="1"/>
</dbReference>
<evidence type="ECO:0000256" key="5">
    <source>
        <dbReference type="ARBA" id="ARBA00038105"/>
    </source>
</evidence>
<evidence type="ECO:0000259" key="7">
    <source>
        <dbReference type="PROSITE" id="PS50076"/>
    </source>
</evidence>
<evidence type="ECO:0000256" key="3">
    <source>
        <dbReference type="ARBA" id="ARBA00022989"/>
    </source>
</evidence>
<dbReference type="AlphaFoldDB" id="A0A4S2GYM2"/>
<comment type="subcellular location">
    <subcellularLocation>
        <location evidence="1">Membrane</location>
        <topology evidence="1">Single-pass membrane protein</topology>
    </subcellularLocation>
</comment>
<dbReference type="Proteomes" id="UP000308054">
    <property type="component" value="Unassembled WGS sequence"/>
</dbReference>
<dbReference type="EMBL" id="SRXW01000004">
    <property type="protein sequence ID" value="TGY87991.1"/>
    <property type="molecule type" value="Genomic_DNA"/>
</dbReference>
<evidence type="ECO:0000313" key="8">
    <source>
        <dbReference type="EMBL" id="TGY87991.1"/>
    </source>
</evidence>
<dbReference type="GO" id="GO:0016020">
    <property type="term" value="C:membrane"/>
    <property type="evidence" value="ECO:0007669"/>
    <property type="project" value="UniProtKB-SubCell"/>
</dbReference>
<sequence length="94" mass="9887">MGLLGVAMRRGGAKPGPGAEGGRDSRGAPPPRRVGMSVAEAREILGVGPQADEAEIRKAHRELMKKVHPDTGGSGGLATRVQEARDVLLENLRR</sequence>
<keyword evidence="9" id="KW-1185">Reference proteome</keyword>
<dbReference type="PANTHER" id="PTHR12763">
    <property type="match status" value="1"/>
</dbReference>
<feature type="region of interest" description="Disordered" evidence="6">
    <location>
        <begin position="1"/>
        <end position="34"/>
    </location>
</feature>
<keyword evidence="3" id="KW-1133">Transmembrane helix</keyword>
<keyword evidence="4" id="KW-0472">Membrane</keyword>
<feature type="domain" description="J" evidence="7">
    <location>
        <begin position="40"/>
        <end position="94"/>
    </location>
</feature>
<comment type="caution">
    <text evidence="8">The sequence shown here is derived from an EMBL/GenBank/DDBJ whole genome shotgun (WGS) entry which is preliminary data.</text>
</comment>
<dbReference type="OrthoDB" id="9811070at2"/>
<proteinExistence type="inferred from homology"/>
<reference evidence="8 9" key="1">
    <citation type="journal article" date="2017" name="Int. J. Syst. Evol. Microbiol.">
        <title>Marinicauda algicola sp. nov., isolated from a marine red alga Rhodosorus marinus.</title>
        <authorList>
            <person name="Jeong S.E."/>
            <person name="Jeon S.H."/>
            <person name="Chun B.H."/>
            <person name="Kim D.W."/>
            <person name="Jeon C.O."/>
        </authorList>
    </citation>
    <scope>NUCLEOTIDE SEQUENCE [LARGE SCALE GENOMIC DNA]</scope>
    <source>
        <strain evidence="8 9">JCM 31718</strain>
    </source>
</reference>
<organism evidence="8 9">
    <name type="scientific">Marinicauda algicola</name>
    <dbReference type="NCBI Taxonomy" id="2029849"/>
    <lineage>
        <taxon>Bacteria</taxon>
        <taxon>Pseudomonadati</taxon>
        <taxon>Pseudomonadota</taxon>
        <taxon>Alphaproteobacteria</taxon>
        <taxon>Maricaulales</taxon>
        <taxon>Maricaulaceae</taxon>
        <taxon>Marinicauda</taxon>
    </lineage>
</organism>